<dbReference type="AlphaFoldDB" id="A0A931BSG5"/>
<accession>A0A931BSG5</accession>
<proteinExistence type="predicted"/>
<comment type="caution">
    <text evidence="2">The sequence shown here is derived from an EMBL/GenBank/DDBJ whole genome shotgun (WGS) entry which is preliminary data.</text>
</comment>
<dbReference type="Proteomes" id="UP000599312">
    <property type="component" value="Unassembled WGS sequence"/>
</dbReference>
<name>A0A931BSG5_9HYPH</name>
<keyword evidence="1" id="KW-0472">Membrane</keyword>
<reference evidence="2" key="1">
    <citation type="submission" date="2020-11" db="EMBL/GenBank/DDBJ databases">
        <authorList>
            <person name="Kim M.K."/>
        </authorList>
    </citation>
    <scope>NUCLEOTIDE SEQUENCE</scope>
    <source>
        <strain evidence="2">BT350</strain>
    </source>
</reference>
<sequence length="56" mass="6277">MSPTLFIIFVVAMVATSPILLLSLGYLAYRWLVSPFEQDLSDEPIGDASLLYREDV</sequence>
<protein>
    <submittedName>
        <fullName evidence="2">Uncharacterized protein</fullName>
    </submittedName>
</protein>
<keyword evidence="1" id="KW-1133">Transmembrane helix</keyword>
<dbReference type="RefSeq" id="WP_196271961.1">
    <property type="nucleotide sequence ID" value="NZ_JADQDO010000005.1"/>
</dbReference>
<evidence type="ECO:0000256" key="1">
    <source>
        <dbReference type="SAM" id="Phobius"/>
    </source>
</evidence>
<keyword evidence="1" id="KW-0812">Transmembrane</keyword>
<gene>
    <name evidence="2" type="ORF">I2H38_11250</name>
</gene>
<dbReference type="EMBL" id="JADQDO010000005">
    <property type="protein sequence ID" value="MBF9233954.1"/>
    <property type="molecule type" value="Genomic_DNA"/>
</dbReference>
<evidence type="ECO:0000313" key="2">
    <source>
        <dbReference type="EMBL" id="MBF9233954.1"/>
    </source>
</evidence>
<feature type="transmembrane region" description="Helical" evidence="1">
    <location>
        <begin position="6"/>
        <end position="29"/>
    </location>
</feature>
<keyword evidence="3" id="KW-1185">Reference proteome</keyword>
<evidence type="ECO:0000313" key="3">
    <source>
        <dbReference type="Proteomes" id="UP000599312"/>
    </source>
</evidence>
<organism evidence="2 3">
    <name type="scientific">Microvirga alba</name>
    <dbReference type="NCBI Taxonomy" id="2791025"/>
    <lineage>
        <taxon>Bacteria</taxon>
        <taxon>Pseudomonadati</taxon>
        <taxon>Pseudomonadota</taxon>
        <taxon>Alphaproteobacteria</taxon>
        <taxon>Hyphomicrobiales</taxon>
        <taxon>Methylobacteriaceae</taxon>
        <taxon>Microvirga</taxon>
    </lineage>
</organism>